<comment type="caution">
    <text evidence="1">The sequence shown here is derived from an EMBL/GenBank/DDBJ whole genome shotgun (WGS) entry which is preliminary data.</text>
</comment>
<proteinExistence type="predicted"/>
<gene>
    <name evidence="1" type="ORF">A0H81_05700</name>
</gene>
<dbReference type="GO" id="GO:0006355">
    <property type="term" value="P:regulation of DNA-templated transcription"/>
    <property type="evidence" value="ECO:0007669"/>
    <property type="project" value="InterPro"/>
</dbReference>
<evidence type="ECO:0000313" key="2">
    <source>
        <dbReference type="Proteomes" id="UP000092993"/>
    </source>
</evidence>
<dbReference type="STRING" id="5627.A0A1C7MCX5"/>
<keyword evidence="2" id="KW-1185">Reference proteome</keyword>
<dbReference type="GO" id="GO:0003677">
    <property type="term" value="F:DNA binding"/>
    <property type="evidence" value="ECO:0007669"/>
    <property type="project" value="InterPro"/>
</dbReference>
<name>A0A1C7MCX5_GRIFR</name>
<protein>
    <submittedName>
        <fullName evidence="1">Uncharacterized protein</fullName>
    </submittedName>
</protein>
<dbReference type="InterPro" id="IPR036115">
    <property type="entry name" value="GCM_dom_sf"/>
</dbReference>
<evidence type="ECO:0000313" key="1">
    <source>
        <dbReference type="EMBL" id="OBZ74708.1"/>
    </source>
</evidence>
<dbReference type="EMBL" id="LUGG01000005">
    <property type="protein sequence ID" value="OBZ74708.1"/>
    <property type="molecule type" value="Genomic_DNA"/>
</dbReference>
<dbReference type="OMA" id="ASTEHYK"/>
<organism evidence="1 2">
    <name type="scientific">Grifola frondosa</name>
    <name type="common">Maitake</name>
    <name type="synonym">Polyporus frondosus</name>
    <dbReference type="NCBI Taxonomy" id="5627"/>
    <lineage>
        <taxon>Eukaryota</taxon>
        <taxon>Fungi</taxon>
        <taxon>Dikarya</taxon>
        <taxon>Basidiomycota</taxon>
        <taxon>Agaricomycotina</taxon>
        <taxon>Agaricomycetes</taxon>
        <taxon>Polyporales</taxon>
        <taxon>Grifolaceae</taxon>
        <taxon>Grifola</taxon>
    </lineage>
</organism>
<dbReference type="Proteomes" id="UP000092993">
    <property type="component" value="Unassembled WGS sequence"/>
</dbReference>
<dbReference type="OrthoDB" id="2800239at2759"/>
<accession>A0A1C7MCX5</accession>
<dbReference type="AlphaFoldDB" id="A0A1C7MCX5"/>
<sequence>MSILASERRLYAFLCQDFARYILAYFRTQGPDIVQHPRVTPQRTLLPIFDINGCIIGYTVAQAAHGDLLPASSSSLPAPPTHTPFATTAALPSQSVPSTTAARVLAPVPSKPLMTGTLSSKTPAISVPDWDGWPDGDFERLFTHEEVDAMNHLMAHWAANVSGDRKGNFDAEEWGDGKKSQRRCLGAIVCDNDGCNIIVRPQTRLAGIRKQLDATCRCGGVLVRIEYMSISVLWTFKGGIYFVNKGTHSHPRLTHLLHLSPSEHAQFNAIMAQHPNVGPLRLVAGVPGLHGSGQSVADISPVLLNKDRVKMECQKLKHGDHGGDGFIADFAEFCKEHPSFVIYSQLAAVTVISMQTSLMRAQMVKDSIIGESINGLVSDAAHGFWQEHKALLIITSSYAPDLQSWMPGLMSYSNGASTEHYKLHFYALFESIAHEAEDRTIAIMDRLFSGVIDFSEAEHGGFIAAFVQFWNRKDEDTRTAAELRDTAATLLRGCRQHFRAGITRVKAISGVIPPGAAHDFQSRAEALLHVHDVPTFLTDARLLVDDYPAIRQWLSWWLCEEHAMMLFDAHRCMEPAIWDSSIPDTTNAEEAMHWKLYTALGQGHTVMSGIHSLYSFANLFGRQIADVLGKHY</sequence>
<dbReference type="SUPFAM" id="SSF90073">
    <property type="entry name" value="GCM domain"/>
    <property type="match status" value="1"/>
</dbReference>
<reference evidence="1 2" key="1">
    <citation type="submission" date="2016-03" db="EMBL/GenBank/DDBJ databases">
        <title>Whole genome sequencing of Grifola frondosa 9006-11.</title>
        <authorList>
            <person name="Min B."/>
            <person name="Park H."/>
            <person name="Kim J.-G."/>
            <person name="Cho H."/>
            <person name="Oh Y.-L."/>
            <person name="Kong W.-S."/>
            <person name="Choi I.-G."/>
        </authorList>
    </citation>
    <scope>NUCLEOTIDE SEQUENCE [LARGE SCALE GENOMIC DNA]</scope>
    <source>
        <strain evidence="1 2">9006-11</strain>
    </source>
</reference>